<dbReference type="KEGG" id="pco:PHACADRAFT_104445"/>
<dbReference type="EMBL" id="JH930978">
    <property type="protein sequence ID" value="EKM48516.1"/>
    <property type="molecule type" value="Genomic_DNA"/>
</dbReference>
<name>K5UGB2_PHACS</name>
<dbReference type="InParanoid" id="K5UGB2"/>
<evidence type="ECO:0000313" key="3">
    <source>
        <dbReference type="EMBL" id="EKM50781.1"/>
    </source>
</evidence>
<dbReference type="KEGG" id="pco:PHACADRAFT_102539"/>
<dbReference type="AlphaFoldDB" id="K5UGB2"/>
<reference evidence="2 5" key="1">
    <citation type="journal article" date="2012" name="BMC Genomics">
        <title>Comparative genomics of the white-rot fungi, Phanerochaete carnosa and P. chrysosporium, to elucidate the genetic basis of the distinct wood types they colonize.</title>
        <authorList>
            <person name="Suzuki H."/>
            <person name="MacDonald J."/>
            <person name="Syed K."/>
            <person name="Salamov A."/>
            <person name="Hori C."/>
            <person name="Aerts A."/>
            <person name="Henrissat B."/>
            <person name="Wiebenga A."/>
            <person name="vanKuyk P.A."/>
            <person name="Barry K."/>
            <person name="Lindquist E."/>
            <person name="LaButti K."/>
            <person name="Lapidus A."/>
            <person name="Lucas S."/>
            <person name="Coutinho P."/>
            <person name="Gong Y."/>
            <person name="Samejima M."/>
            <person name="Mahadevan R."/>
            <person name="Abou-Zaid M."/>
            <person name="de Vries R.P."/>
            <person name="Igarashi K."/>
            <person name="Yadav J.S."/>
            <person name="Grigoriev I.V."/>
            <person name="Master E.R."/>
        </authorList>
    </citation>
    <scope>NUCLEOTIDE SEQUENCE [LARGE SCALE GENOMIC DNA]</scope>
    <source>
        <strain evidence="2 5">HHB-10118-sp</strain>
    </source>
</reference>
<dbReference type="GeneID" id="18907230"/>
<protein>
    <recommendedName>
        <fullName evidence="6">RING-type domain-containing protein</fullName>
    </recommendedName>
</protein>
<dbReference type="RefSeq" id="XP_007401042.1">
    <property type="nucleotide sequence ID" value="XM_007400980.1"/>
</dbReference>
<evidence type="ECO:0000313" key="5">
    <source>
        <dbReference type="Proteomes" id="UP000008370"/>
    </source>
</evidence>
<evidence type="ECO:0008006" key="6">
    <source>
        <dbReference type="Google" id="ProtNLM"/>
    </source>
</evidence>
<gene>
    <name evidence="4" type="ORF">PHACADRAFT_102539</name>
    <name evidence="3" type="ORF">PHACADRAFT_104445</name>
    <name evidence="2" type="ORF">PHACADRAFT_108819</name>
</gene>
<evidence type="ECO:0000313" key="4">
    <source>
        <dbReference type="EMBL" id="EKM52157.1"/>
    </source>
</evidence>
<dbReference type="GeneID" id="18907312"/>
<dbReference type="RefSeq" id="XP_007402932.1">
    <property type="nucleotide sequence ID" value="XM_007402870.1"/>
</dbReference>
<dbReference type="EMBL" id="JH930478">
    <property type="protein sequence ID" value="EKM50781.1"/>
    <property type="molecule type" value="Genomic_DNA"/>
</dbReference>
<evidence type="ECO:0000256" key="1">
    <source>
        <dbReference type="SAM" id="MobiDB-lite"/>
    </source>
</evidence>
<dbReference type="KEGG" id="pco:PHACADRAFT_108819"/>
<dbReference type="RefSeq" id="XP_007399936.1">
    <property type="nucleotide sequence ID" value="XM_007399874.1"/>
</dbReference>
<dbReference type="EMBL" id="JH930476">
    <property type="protein sequence ID" value="EKM52157.1"/>
    <property type="molecule type" value="Genomic_DNA"/>
</dbReference>
<accession>K5UGB2</accession>
<feature type="region of interest" description="Disordered" evidence="1">
    <location>
        <begin position="218"/>
        <end position="254"/>
    </location>
</feature>
<proteinExistence type="predicted"/>
<keyword evidence="5" id="KW-1185">Reference proteome</keyword>
<feature type="compositionally biased region" description="Basic and acidic residues" evidence="1">
    <location>
        <begin position="219"/>
        <end position="238"/>
    </location>
</feature>
<dbReference type="Proteomes" id="UP000008370">
    <property type="component" value="Unassembled WGS sequence"/>
</dbReference>
<dbReference type="OrthoDB" id="2798162at2759"/>
<organism evidence="2 5">
    <name type="scientific">Phanerochaete carnosa (strain HHB-10118-sp)</name>
    <name type="common">White-rot fungus</name>
    <name type="synonym">Peniophora carnosa</name>
    <dbReference type="NCBI Taxonomy" id="650164"/>
    <lineage>
        <taxon>Eukaryota</taxon>
        <taxon>Fungi</taxon>
        <taxon>Dikarya</taxon>
        <taxon>Basidiomycota</taxon>
        <taxon>Agaricomycotina</taxon>
        <taxon>Agaricomycetes</taxon>
        <taxon>Polyporales</taxon>
        <taxon>Phanerochaetaceae</taxon>
        <taxon>Phanerochaete</taxon>
    </lineage>
</organism>
<dbReference type="GeneID" id="18907539"/>
<dbReference type="HOGENOM" id="CLU_1094618_0_0_1"/>
<evidence type="ECO:0000313" key="2">
    <source>
        <dbReference type="EMBL" id="EKM48516.1"/>
    </source>
</evidence>
<sequence>MGTARSATVDFYTPVTRIAVKALRTRRPGTDLELASEDIISAIAQENAWVAGQLLQHNQSPRPFWMDATGGSGTFVFAAYDNRDGTVSEGWCKKRLRVFGVEHSIQRHDTTPRVPLCDRCWHWEHTGGSCRAAKLFCSRCSLPHVDVDHARFCVHPDCQQARLDTLVVRTSCSHVYCASCDSVDHAPSSRECPYSRRAGDRDAKKWFSRHPAAFSAQDMRQRGKMYDGEVAVETEKQHRQAQAGVPEPDDDMSS</sequence>